<dbReference type="GeneTree" id="ENSGT00390000008829"/>
<dbReference type="PROSITE" id="PS50088">
    <property type="entry name" value="ANK_REPEAT"/>
    <property type="match status" value="1"/>
</dbReference>
<keyword evidence="3" id="KW-1185">Reference proteome</keyword>
<sequence length="161" mass="18172">MLGRSSVVRELVQHGARVNAATARGYSPLHCCAAWGHLDTTKTLVELGADMQSKTFIGERPVEVALRYSQQECVDYFTWAEAKQSLQSYIAMVENSIVKPERAKRKLNREDKNICLTACSETTNWMQTAENPNIKDFDEQRKLLEEAVTPILTKLTHQGKS</sequence>
<dbReference type="InterPro" id="IPR036770">
    <property type="entry name" value="Ankyrin_rpt-contain_sf"/>
</dbReference>
<reference evidence="2 3" key="1">
    <citation type="submission" date="2020-06" db="EMBL/GenBank/DDBJ databases">
        <authorList>
            <consortium name="Wellcome Sanger Institute Data Sharing"/>
        </authorList>
    </citation>
    <scope>NUCLEOTIDE SEQUENCE [LARGE SCALE GENOMIC DNA]</scope>
</reference>
<dbReference type="Pfam" id="PF12796">
    <property type="entry name" value="Ank_2"/>
    <property type="match status" value="1"/>
</dbReference>
<accession>A0AAY4AE18</accession>
<keyword evidence="1" id="KW-0040">ANK repeat</keyword>
<evidence type="ECO:0000313" key="3">
    <source>
        <dbReference type="Proteomes" id="UP000694580"/>
    </source>
</evidence>
<reference evidence="2" key="3">
    <citation type="submission" date="2025-09" db="UniProtKB">
        <authorList>
            <consortium name="Ensembl"/>
        </authorList>
    </citation>
    <scope>IDENTIFICATION</scope>
</reference>
<protein>
    <recommendedName>
        <fullName evidence="4">Ankyrin repeat domain-containing protein 45</fullName>
    </recommendedName>
</protein>
<dbReference type="Gene3D" id="1.20.1270.10">
    <property type="match status" value="1"/>
</dbReference>
<dbReference type="InterPro" id="IPR039323">
    <property type="entry name" value="ANKRD_45/46/60"/>
</dbReference>
<dbReference type="Gene3D" id="1.25.40.20">
    <property type="entry name" value="Ankyrin repeat-containing domain"/>
    <property type="match status" value="1"/>
</dbReference>
<dbReference type="Ensembl" id="ENSDCDT00010005683.1">
    <property type="protein sequence ID" value="ENSDCDP00010005491.1"/>
    <property type="gene ID" value="ENSDCDG00010002407.1"/>
</dbReference>
<dbReference type="PANTHER" id="PTHR22677">
    <property type="entry name" value="ANKYRIN REPEAT DOMAIN-CONTAINING PROTEIN 60"/>
    <property type="match status" value="1"/>
</dbReference>
<reference evidence="2" key="2">
    <citation type="submission" date="2025-08" db="UniProtKB">
        <authorList>
            <consortium name="Ensembl"/>
        </authorList>
    </citation>
    <scope>IDENTIFICATION</scope>
</reference>
<dbReference type="AlphaFoldDB" id="A0AAY4AE18"/>
<feature type="repeat" description="ANK" evidence="1">
    <location>
        <begin position="24"/>
        <end position="56"/>
    </location>
</feature>
<proteinExistence type="predicted"/>
<dbReference type="InterPro" id="IPR029048">
    <property type="entry name" value="HSP70_C_sf"/>
</dbReference>
<dbReference type="Proteomes" id="UP000694580">
    <property type="component" value="Chromosome 4"/>
</dbReference>
<dbReference type="SUPFAM" id="SSF48403">
    <property type="entry name" value="Ankyrin repeat"/>
    <property type="match status" value="1"/>
</dbReference>
<dbReference type="InterPro" id="IPR002110">
    <property type="entry name" value="Ankyrin_rpt"/>
</dbReference>
<gene>
    <name evidence="2" type="primary">ankrd45</name>
</gene>
<dbReference type="PANTHER" id="PTHR22677:SF4">
    <property type="entry name" value="USHER SYNDROME TYPE-1G PROTEIN-LIKE PROTEIN"/>
    <property type="match status" value="1"/>
</dbReference>
<dbReference type="SUPFAM" id="SSF100934">
    <property type="entry name" value="Heat shock protein 70kD (HSP70), C-terminal subdomain"/>
    <property type="match status" value="1"/>
</dbReference>
<evidence type="ECO:0000313" key="2">
    <source>
        <dbReference type="Ensembl" id="ENSDCDP00010005491.1"/>
    </source>
</evidence>
<dbReference type="SMART" id="SM00248">
    <property type="entry name" value="ANK"/>
    <property type="match status" value="1"/>
</dbReference>
<evidence type="ECO:0008006" key="4">
    <source>
        <dbReference type="Google" id="ProtNLM"/>
    </source>
</evidence>
<organism evidence="2 3">
    <name type="scientific">Denticeps clupeoides</name>
    <name type="common">denticle herring</name>
    <dbReference type="NCBI Taxonomy" id="299321"/>
    <lineage>
        <taxon>Eukaryota</taxon>
        <taxon>Metazoa</taxon>
        <taxon>Chordata</taxon>
        <taxon>Craniata</taxon>
        <taxon>Vertebrata</taxon>
        <taxon>Euteleostomi</taxon>
        <taxon>Actinopterygii</taxon>
        <taxon>Neopterygii</taxon>
        <taxon>Teleostei</taxon>
        <taxon>Clupei</taxon>
        <taxon>Clupeiformes</taxon>
        <taxon>Denticipitoidei</taxon>
        <taxon>Denticipitidae</taxon>
        <taxon>Denticeps</taxon>
    </lineage>
</organism>
<evidence type="ECO:0000256" key="1">
    <source>
        <dbReference type="PROSITE-ProRule" id="PRU00023"/>
    </source>
</evidence>
<name>A0AAY4AE18_9TELE</name>
<dbReference type="PROSITE" id="PS50297">
    <property type="entry name" value="ANK_REP_REGION"/>
    <property type="match status" value="1"/>
</dbReference>